<feature type="transmembrane region" description="Helical" evidence="1">
    <location>
        <begin position="5"/>
        <end position="25"/>
    </location>
</feature>
<organism evidence="3 4">
    <name type="scientific">Alkalihalobacterium chitinilyticum</name>
    <dbReference type="NCBI Taxonomy" id="2980103"/>
    <lineage>
        <taxon>Bacteria</taxon>
        <taxon>Bacillati</taxon>
        <taxon>Bacillota</taxon>
        <taxon>Bacilli</taxon>
        <taxon>Bacillales</taxon>
        <taxon>Bacillaceae</taxon>
        <taxon>Alkalihalobacterium</taxon>
    </lineage>
</organism>
<evidence type="ECO:0000259" key="2">
    <source>
        <dbReference type="Pfam" id="PF13360"/>
    </source>
</evidence>
<dbReference type="SUPFAM" id="SSF50998">
    <property type="entry name" value="Quinoprotein alcohol dehydrogenase-like"/>
    <property type="match status" value="2"/>
</dbReference>
<sequence>MKKMIYSSLTVFTIVLSACILFYFLTFEKSEATFTLMDETHRINAHTMKEKENHEKAIDSDIRFRGPIEYPVLIDLPNHDHHNISFNLIGPNQKTTFHTEAMPMTFPETYSEIKGILTFRGNHLRDAPTFGNVSEGLSFLDISWNFQTSSSPNWGGGAGWTGQPVIIEWEDDVKQLMNLSQPFKEREEFVEVIQGSLDGHVYFLDLETGEPTRKPINVRNPIKGSVSVDPRGYPLLYVGHGIPQSGKIGFSIYSLIDGELLHFIPGIDPFAYREWGAFDSSAVVNRMTDTLYVGGENGLFYSLKLHTNFDRQNEKISIHPETIKLRYKVNGNQYQGIENSLAIYRNLAFFADNGGSVLAMDLTKNKPVWALGRSDDTDATIILEIEEDVPYLYTGTEVDKQGHNGKAMLRKINGLSGEIVWQKDYPAFFFDGVNGGLLATPVMGKKDIEDLVIFTVARYKTMSGGVMVALDKQTGKEVWRWEMENYAWSSPVDVYSKSGTSYIVQADSVGNLHLLKGKTGELISTMNVGANIEASPAVFHDTLVVASRGGRIYGIKLK</sequence>
<dbReference type="InterPro" id="IPR002372">
    <property type="entry name" value="PQQ_rpt_dom"/>
</dbReference>
<proteinExistence type="predicted"/>
<gene>
    <name evidence="3" type="ORF">N7Z68_07265</name>
</gene>
<dbReference type="InterPro" id="IPR015943">
    <property type="entry name" value="WD40/YVTN_repeat-like_dom_sf"/>
</dbReference>
<dbReference type="EMBL" id="JAOTPO010000003">
    <property type="protein sequence ID" value="MDE5413182.1"/>
    <property type="molecule type" value="Genomic_DNA"/>
</dbReference>
<comment type="caution">
    <text evidence="3">The sequence shown here is derived from an EMBL/GenBank/DDBJ whole genome shotgun (WGS) entry which is preliminary data.</text>
</comment>
<name>A0ABT5VCK6_9BACI</name>
<dbReference type="PROSITE" id="PS51257">
    <property type="entry name" value="PROKAR_LIPOPROTEIN"/>
    <property type="match status" value="1"/>
</dbReference>
<feature type="domain" description="Pyrrolo-quinoline quinone repeat" evidence="2">
    <location>
        <begin position="465"/>
        <end position="555"/>
    </location>
</feature>
<keyword evidence="1" id="KW-0472">Membrane</keyword>
<dbReference type="Gene3D" id="2.130.10.10">
    <property type="entry name" value="YVTN repeat-like/Quinoprotein amine dehydrogenase"/>
    <property type="match status" value="2"/>
</dbReference>
<dbReference type="InterPro" id="IPR011047">
    <property type="entry name" value="Quinoprotein_ADH-like_sf"/>
</dbReference>
<keyword evidence="1" id="KW-0812">Transmembrane</keyword>
<keyword evidence="4" id="KW-1185">Reference proteome</keyword>
<evidence type="ECO:0000313" key="3">
    <source>
        <dbReference type="EMBL" id="MDE5413182.1"/>
    </source>
</evidence>
<accession>A0ABT5VCK6</accession>
<dbReference type="Proteomes" id="UP001148125">
    <property type="component" value="Unassembled WGS sequence"/>
</dbReference>
<dbReference type="PANTHER" id="PTHR34512:SF30">
    <property type="entry name" value="OUTER MEMBRANE PROTEIN ASSEMBLY FACTOR BAMB"/>
    <property type="match status" value="1"/>
</dbReference>
<protein>
    <submittedName>
        <fullName evidence="3">PQQ-binding-like beta-propeller repeat protein</fullName>
    </submittedName>
</protein>
<keyword evidence="1" id="KW-1133">Transmembrane helix</keyword>
<evidence type="ECO:0000256" key="1">
    <source>
        <dbReference type="SAM" id="Phobius"/>
    </source>
</evidence>
<dbReference type="Pfam" id="PF13360">
    <property type="entry name" value="PQQ_2"/>
    <property type="match status" value="1"/>
</dbReference>
<reference evidence="3" key="1">
    <citation type="submission" date="2024-05" db="EMBL/GenBank/DDBJ databases">
        <title>Alkalihalobacillus sp. strain MEB203 novel alkaliphilic bacterium from Lonar Lake, India.</title>
        <authorList>
            <person name="Joshi A."/>
            <person name="Thite S."/>
            <person name="Mengade P."/>
        </authorList>
    </citation>
    <scope>NUCLEOTIDE SEQUENCE</scope>
    <source>
        <strain evidence="3">MEB 203</strain>
    </source>
</reference>
<evidence type="ECO:0000313" key="4">
    <source>
        <dbReference type="Proteomes" id="UP001148125"/>
    </source>
</evidence>
<dbReference type="PANTHER" id="PTHR34512">
    <property type="entry name" value="CELL SURFACE PROTEIN"/>
    <property type="match status" value="1"/>
</dbReference>
<dbReference type="RefSeq" id="WP_275117792.1">
    <property type="nucleotide sequence ID" value="NZ_JAOTPO010000003.1"/>
</dbReference>